<dbReference type="OrthoDB" id="9810952at2"/>
<evidence type="ECO:0000256" key="10">
    <source>
        <dbReference type="SAM" id="Phobius"/>
    </source>
</evidence>
<dbReference type="NCBIfam" id="TIGR00933">
    <property type="entry name" value="2a38"/>
    <property type="match status" value="1"/>
</dbReference>
<evidence type="ECO:0000256" key="2">
    <source>
        <dbReference type="ARBA" id="ARBA00022448"/>
    </source>
</evidence>
<accession>A0A271J6U4</accession>
<comment type="caution">
    <text evidence="11">The sequence shown here is derived from an EMBL/GenBank/DDBJ whole genome shotgun (WGS) entry which is preliminary data.</text>
</comment>
<dbReference type="Proteomes" id="UP000216339">
    <property type="component" value="Unassembled WGS sequence"/>
</dbReference>
<sequence>MGLVTDADGPVRQRGAWGRSLSAAQLFVGSFLLLVGVGTVGFKALPGLYAGEPLSWLDALFTATSAICVTGLVVVDTATFFTGWGQAYVLLLIQLGGLGILTFSTLLLAALGRRLSLRQEDLARSAAGPAVGLDPLRLTRHVVGFTLGIEAVGAALLYVQWAPEMGMSGALWPAVFHSVSAFCNAGFSTFSDSLVGAQGDAGILVVVMALVTVGGIGFLVLEELMDRLRRHPERRPRLSVHTRLVLATTALLAVGGGVLFTAFEWGRTFSELDPLDRAVNGLFLSVTARTAGFNAIDYAEAAPSTNFLTVLLMSVGGSPGSTAGGIKTTTAALLVLLAWARLRGRDHVAVWGRTVPEGTIQRAVGLFVVAFGVVTAAIFVLTWSELAWAEAQGATVEAEFLALMFEAASAFNTVGLSMGVTPDLSVVGRWTAIGLMFVGRVGPLAFAAALSRRRDPTAFRYASEDVGLG</sequence>
<evidence type="ECO:0000256" key="7">
    <source>
        <dbReference type="ARBA" id="ARBA00022989"/>
    </source>
</evidence>
<feature type="transmembrane region" description="Helical" evidence="10">
    <location>
        <begin position="363"/>
        <end position="383"/>
    </location>
</feature>
<organism evidence="11 12">
    <name type="scientific">Rubrivirga marina</name>
    <dbReference type="NCBI Taxonomy" id="1196024"/>
    <lineage>
        <taxon>Bacteria</taxon>
        <taxon>Pseudomonadati</taxon>
        <taxon>Rhodothermota</taxon>
        <taxon>Rhodothermia</taxon>
        <taxon>Rhodothermales</taxon>
        <taxon>Rubricoccaceae</taxon>
        <taxon>Rubrivirga</taxon>
    </lineage>
</organism>
<dbReference type="PANTHER" id="PTHR32024:SF1">
    <property type="entry name" value="KTR SYSTEM POTASSIUM UPTAKE PROTEIN B"/>
    <property type="match status" value="1"/>
</dbReference>
<proteinExistence type="predicted"/>
<protein>
    <submittedName>
        <fullName evidence="11">Potassium transporter TrkH</fullName>
    </submittedName>
</protein>
<dbReference type="InterPro" id="IPR004772">
    <property type="entry name" value="TrkH"/>
</dbReference>
<feature type="transmembrane region" description="Helical" evidence="10">
    <location>
        <begin position="21"/>
        <end position="42"/>
    </location>
</feature>
<feature type="transmembrane region" description="Helical" evidence="10">
    <location>
        <begin position="171"/>
        <end position="190"/>
    </location>
</feature>
<feature type="transmembrane region" description="Helical" evidence="10">
    <location>
        <begin position="202"/>
        <end position="221"/>
    </location>
</feature>
<keyword evidence="5 10" id="KW-0812">Transmembrane</keyword>
<dbReference type="AlphaFoldDB" id="A0A271J6U4"/>
<dbReference type="Pfam" id="PF02386">
    <property type="entry name" value="TrkH"/>
    <property type="match status" value="1"/>
</dbReference>
<reference evidence="11 12" key="1">
    <citation type="submission" date="2016-11" db="EMBL/GenBank/DDBJ databases">
        <title>Study of marine rhodopsin-containing bacteria.</title>
        <authorList>
            <person name="Yoshizawa S."/>
            <person name="Kumagai Y."/>
            <person name="Kogure K."/>
        </authorList>
    </citation>
    <scope>NUCLEOTIDE SEQUENCE [LARGE SCALE GENOMIC DNA]</scope>
    <source>
        <strain evidence="11 12">SAORIC-28</strain>
    </source>
</reference>
<feature type="transmembrane region" description="Helical" evidence="10">
    <location>
        <begin position="142"/>
        <end position="159"/>
    </location>
</feature>
<evidence type="ECO:0000256" key="6">
    <source>
        <dbReference type="ARBA" id="ARBA00022958"/>
    </source>
</evidence>
<evidence type="ECO:0000256" key="3">
    <source>
        <dbReference type="ARBA" id="ARBA00022475"/>
    </source>
</evidence>
<feature type="transmembrane region" description="Helical" evidence="10">
    <location>
        <begin position="242"/>
        <end position="263"/>
    </location>
</feature>
<keyword evidence="3" id="KW-1003">Cell membrane</keyword>
<dbReference type="GO" id="GO:0015379">
    <property type="term" value="F:potassium:chloride symporter activity"/>
    <property type="evidence" value="ECO:0007669"/>
    <property type="project" value="InterPro"/>
</dbReference>
<keyword evidence="9 10" id="KW-0472">Membrane</keyword>
<keyword evidence="8" id="KW-0406">Ion transport</keyword>
<feature type="transmembrane region" description="Helical" evidence="10">
    <location>
        <begin position="430"/>
        <end position="450"/>
    </location>
</feature>
<keyword evidence="4" id="KW-0633">Potassium transport</keyword>
<evidence type="ECO:0000256" key="5">
    <source>
        <dbReference type="ARBA" id="ARBA00022692"/>
    </source>
</evidence>
<comment type="subcellular location">
    <subcellularLocation>
        <location evidence="1">Cell membrane</location>
        <topology evidence="1">Multi-pass membrane protein</topology>
    </subcellularLocation>
</comment>
<feature type="transmembrane region" description="Helical" evidence="10">
    <location>
        <begin position="54"/>
        <end position="75"/>
    </location>
</feature>
<keyword evidence="12" id="KW-1185">Reference proteome</keyword>
<dbReference type="EMBL" id="MQWD01000001">
    <property type="protein sequence ID" value="PAP78764.1"/>
    <property type="molecule type" value="Genomic_DNA"/>
</dbReference>
<gene>
    <name evidence="11" type="ORF">BSZ37_12055</name>
</gene>
<name>A0A271J6U4_9BACT</name>
<dbReference type="InterPro" id="IPR003445">
    <property type="entry name" value="Cat_transpt"/>
</dbReference>
<dbReference type="PANTHER" id="PTHR32024">
    <property type="entry name" value="TRK SYSTEM POTASSIUM UPTAKE PROTEIN TRKG-RELATED"/>
    <property type="match status" value="1"/>
</dbReference>
<evidence type="ECO:0000256" key="8">
    <source>
        <dbReference type="ARBA" id="ARBA00023065"/>
    </source>
</evidence>
<keyword evidence="7 10" id="KW-1133">Transmembrane helix</keyword>
<feature type="transmembrane region" description="Helical" evidence="10">
    <location>
        <begin position="322"/>
        <end position="342"/>
    </location>
</feature>
<keyword evidence="2" id="KW-0813">Transport</keyword>
<dbReference type="GO" id="GO:0005886">
    <property type="term" value="C:plasma membrane"/>
    <property type="evidence" value="ECO:0007669"/>
    <property type="project" value="UniProtKB-SubCell"/>
</dbReference>
<keyword evidence="6" id="KW-0630">Potassium</keyword>
<evidence type="ECO:0000313" key="11">
    <source>
        <dbReference type="EMBL" id="PAP78764.1"/>
    </source>
</evidence>
<evidence type="ECO:0000313" key="12">
    <source>
        <dbReference type="Proteomes" id="UP000216339"/>
    </source>
</evidence>
<evidence type="ECO:0000256" key="4">
    <source>
        <dbReference type="ARBA" id="ARBA00022538"/>
    </source>
</evidence>
<evidence type="ECO:0000256" key="9">
    <source>
        <dbReference type="ARBA" id="ARBA00023136"/>
    </source>
</evidence>
<evidence type="ECO:0000256" key="1">
    <source>
        <dbReference type="ARBA" id="ARBA00004651"/>
    </source>
</evidence>
<feature type="transmembrane region" description="Helical" evidence="10">
    <location>
        <begin position="87"/>
        <end position="111"/>
    </location>
</feature>